<name>A0A3S3B1H6_9NOCA</name>
<keyword evidence="5 7" id="KW-1133">Transmembrane helix</keyword>
<evidence type="ECO:0000256" key="5">
    <source>
        <dbReference type="ARBA" id="ARBA00022989"/>
    </source>
</evidence>
<accession>A0A3S3B1H6</accession>
<dbReference type="AlphaFoldDB" id="A0A3S3B1H6"/>
<dbReference type="Pfam" id="PF07690">
    <property type="entry name" value="MFS_1"/>
    <property type="match status" value="1"/>
</dbReference>
<dbReference type="Gene3D" id="1.20.1720.10">
    <property type="entry name" value="Multidrug resistance protein D"/>
    <property type="match status" value="1"/>
</dbReference>
<dbReference type="SUPFAM" id="SSF103473">
    <property type="entry name" value="MFS general substrate transporter"/>
    <property type="match status" value="1"/>
</dbReference>
<feature type="transmembrane region" description="Helical" evidence="7">
    <location>
        <begin position="416"/>
        <end position="435"/>
    </location>
</feature>
<evidence type="ECO:0000259" key="8">
    <source>
        <dbReference type="PROSITE" id="PS50850"/>
    </source>
</evidence>
<evidence type="ECO:0000256" key="2">
    <source>
        <dbReference type="ARBA" id="ARBA00022448"/>
    </source>
</evidence>
<dbReference type="InterPro" id="IPR020846">
    <property type="entry name" value="MFS_dom"/>
</dbReference>
<dbReference type="PANTHER" id="PTHR42718">
    <property type="entry name" value="MAJOR FACILITATOR SUPERFAMILY MULTIDRUG TRANSPORTER MFSC"/>
    <property type="match status" value="1"/>
</dbReference>
<feature type="transmembrane region" description="Helical" evidence="7">
    <location>
        <begin position="441"/>
        <end position="459"/>
    </location>
</feature>
<dbReference type="InterPro" id="IPR036259">
    <property type="entry name" value="MFS_trans_sf"/>
</dbReference>
<keyword evidence="3" id="KW-1003">Cell membrane</keyword>
<feature type="transmembrane region" description="Helical" evidence="7">
    <location>
        <begin position="217"/>
        <end position="236"/>
    </location>
</feature>
<dbReference type="OrthoDB" id="3281800at2"/>
<dbReference type="GO" id="GO:0005886">
    <property type="term" value="C:plasma membrane"/>
    <property type="evidence" value="ECO:0007669"/>
    <property type="project" value="UniProtKB-SubCell"/>
</dbReference>
<comment type="subcellular location">
    <subcellularLocation>
        <location evidence="1">Cell membrane</location>
        <topology evidence="1">Multi-pass membrane protein</topology>
    </subcellularLocation>
</comment>
<feature type="transmembrane region" description="Helical" evidence="7">
    <location>
        <begin position="177"/>
        <end position="196"/>
    </location>
</feature>
<keyword evidence="4 7" id="KW-0812">Transmembrane</keyword>
<evidence type="ECO:0000313" key="9">
    <source>
        <dbReference type="EMBL" id="RVW00933.1"/>
    </source>
</evidence>
<feature type="transmembrane region" description="Helical" evidence="7">
    <location>
        <begin position="56"/>
        <end position="74"/>
    </location>
</feature>
<evidence type="ECO:0000256" key="6">
    <source>
        <dbReference type="ARBA" id="ARBA00023136"/>
    </source>
</evidence>
<evidence type="ECO:0000256" key="3">
    <source>
        <dbReference type="ARBA" id="ARBA00022475"/>
    </source>
</evidence>
<gene>
    <name evidence="9" type="ORF">EF834_16310</name>
</gene>
<dbReference type="Proteomes" id="UP000284333">
    <property type="component" value="Unassembled WGS sequence"/>
</dbReference>
<organism evidence="9 10">
    <name type="scientific">Rhodococcus spongiicola</name>
    <dbReference type="NCBI Taxonomy" id="2487352"/>
    <lineage>
        <taxon>Bacteria</taxon>
        <taxon>Bacillati</taxon>
        <taxon>Actinomycetota</taxon>
        <taxon>Actinomycetes</taxon>
        <taxon>Mycobacteriales</taxon>
        <taxon>Nocardiaceae</taxon>
        <taxon>Rhodococcus</taxon>
    </lineage>
</organism>
<dbReference type="PANTHER" id="PTHR42718:SF46">
    <property type="entry name" value="BLR6921 PROTEIN"/>
    <property type="match status" value="1"/>
</dbReference>
<reference evidence="9 10" key="1">
    <citation type="submission" date="2018-11" db="EMBL/GenBank/DDBJ databases">
        <title>Rhodococcus spongicola sp. nov. and Rhodococcus xishaensis sp. nov. from marine sponges.</title>
        <authorList>
            <person name="Li L."/>
            <person name="Lin H.W."/>
        </authorList>
    </citation>
    <scope>NUCLEOTIDE SEQUENCE [LARGE SCALE GENOMIC DNA]</scope>
    <source>
        <strain evidence="9 10">LHW50502</strain>
    </source>
</reference>
<dbReference type="EMBL" id="RKLN01000006">
    <property type="protein sequence ID" value="RVW00933.1"/>
    <property type="molecule type" value="Genomic_DNA"/>
</dbReference>
<feature type="transmembrane region" description="Helical" evidence="7">
    <location>
        <begin position="368"/>
        <end position="386"/>
    </location>
</feature>
<evidence type="ECO:0000256" key="1">
    <source>
        <dbReference type="ARBA" id="ARBA00004651"/>
    </source>
</evidence>
<keyword evidence="6 7" id="KW-0472">Membrane</keyword>
<feature type="transmembrane region" description="Helical" evidence="7">
    <location>
        <begin position="21"/>
        <end position="50"/>
    </location>
</feature>
<protein>
    <submittedName>
        <fullName evidence="9">MFS transporter</fullName>
    </submittedName>
</protein>
<evidence type="ECO:0000256" key="7">
    <source>
        <dbReference type="SAM" id="Phobius"/>
    </source>
</evidence>
<comment type="caution">
    <text evidence="9">The sequence shown here is derived from an EMBL/GenBank/DDBJ whole genome shotgun (WGS) entry which is preliminary data.</text>
</comment>
<dbReference type="RefSeq" id="WP_127948262.1">
    <property type="nucleotide sequence ID" value="NZ_RKLN01000006.1"/>
</dbReference>
<feature type="transmembrane region" description="Helical" evidence="7">
    <location>
        <begin position="345"/>
        <end position="362"/>
    </location>
</feature>
<keyword evidence="10" id="KW-1185">Reference proteome</keyword>
<feature type="transmembrane region" description="Helical" evidence="7">
    <location>
        <begin position="312"/>
        <end position="333"/>
    </location>
</feature>
<sequence length="472" mass="50009">MSVLVKDSVGGRQSRRIPIRVSGSIAAGSILQPLNSSMIAIAIVGIAAQFGSSSGIAWVISGLYIATAVTAPMAGRLGALLGARQVYLAGLAIVSLGSIVGILAPTVGWLIFARVLIGIGTATQYPNAMTMIREYAERHRAQPRSAITTLTVCSQATVSLGPTLGGLLVGAFGWHSIMWINLPVAAFSAVLVTRFARVGSARITSVRRRELLRSLDVVGALLLLVLISSTMLFLLSLTTDPIWWLIPLWAMALASFIQWERRADEPFIDVRALTRNRALSATLTRTLLTYSAFYCVYFGVPQWLQYSRGMSATQAGLTMLPVAAVGALTTLIASHTYARHGARRTLAVGTGALLIGGLLLASVESSTAPILVLLLVAVVLGIPNGFNNIGNQNLVSSVTSLEEVGTAIGMYRTVQYIGANLAAVVLATTSGRIIGDEGLHRTGWFIAVVGTVLLVGVLISRNMGDRRHAHTR</sequence>
<dbReference type="Gene3D" id="1.20.1250.20">
    <property type="entry name" value="MFS general substrate transporter like domains"/>
    <property type="match status" value="1"/>
</dbReference>
<dbReference type="PROSITE" id="PS50850">
    <property type="entry name" value="MFS"/>
    <property type="match status" value="1"/>
</dbReference>
<keyword evidence="2" id="KW-0813">Transport</keyword>
<feature type="transmembrane region" description="Helical" evidence="7">
    <location>
        <begin position="242"/>
        <end position="259"/>
    </location>
</feature>
<dbReference type="InterPro" id="IPR011701">
    <property type="entry name" value="MFS"/>
</dbReference>
<feature type="domain" description="Major facilitator superfamily (MFS) profile" evidence="8">
    <location>
        <begin position="21"/>
        <end position="468"/>
    </location>
</feature>
<dbReference type="GO" id="GO:0022857">
    <property type="term" value="F:transmembrane transporter activity"/>
    <property type="evidence" value="ECO:0007669"/>
    <property type="project" value="InterPro"/>
</dbReference>
<evidence type="ECO:0000256" key="4">
    <source>
        <dbReference type="ARBA" id="ARBA00022692"/>
    </source>
</evidence>
<evidence type="ECO:0000313" key="10">
    <source>
        <dbReference type="Proteomes" id="UP000284333"/>
    </source>
</evidence>
<feature type="transmembrane region" description="Helical" evidence="7">
    <location>
        <begin position="279"/>
        <end position="300"/>
    </location>
</feature>
<proteinExistence type="predicted"/>
<feature type="transmembrane region" description="Helical" evidence="7">
    <location>
        <begin position="86"/>
        <end position="103"/>
    </location>
</feature>